<keyword evidence="5" id="KW-0029">Amino-acid transport</keyword>
<dbReference type="RefSeq" id="WP_104436945.1">
    <property type="nucleotide sequence ID" value="NZ_PTJA01000005.1"/>
</dbReference>
<dbReference type="PROSITE" id="PS51371">
    <property type="entry name" value="CBS"/>
    <property type="match status" value="2"/>
</dbReference>
<dbReference type="GO" id="GO:0005524">
    <property type="term" value="F:ATP binding"/>
    <property type="evidence" value="ECO:0007669"/>
    <property type="project" value="UniProtKB-UniRule"/>
</dbReference>
<dbReference type="PROSITE" id="PS00211">
    <property type="entry name" value="ABC_TRANSPORTER_1"/>
    <property type="match status" value="1"/>
</dbReference>
<dbReference type="InterPro" id="IPR000644">
    <property type="entry name" value="CBS_dom"/>
</dbReference>
<evidence type="ECO:0000256" key="2">
    <source>
        <dbReference type="ARBA" id="ARBA00022448"/>
    </source>
</evidence>
<dbReference type="EMBL" id="PTJA01000005">
    <property type="protein sequence ID" value="PPK80956.1"/>
    <property type="molecule type" value="Genomic_DNA"/>
</dbReference>
<dbReference type="InterPro" id="IPR051921">
    <property type="entry name" value="ABC_osmolyte_uptake_ATP-bind"/>
</dbReference>
<keyword evidence="8" id="KW-1003">Cell membrane</keyword>
<evidence type="ECO:0000256" key="3">
    <source>
        <dbReference type="ARBA" id="ARBA00022741"/>
    </source>
</evidence>
<feature type="domain" description="CBS" evidence="10">
    <location>
        <begin position="254"/>
        <end position="313"/>
    </location>
</feature>
<dbReference type="GO" id="GO:0005886">
    <property type="term" value="C:plasma membrane"/>
    <property type="evidence" value="ECO:0007669"/>
    <property type="project" value="UniProtKB-SubCell"/>
</dbReference>
<dbReference type="PANTHER" id="PTHR43869:SF1">
    <property type="entry name" value="GLYCINE BETAINE_PROLINE BETAINE TRANSPORT SYSTEM ATP-BINDING PROTEIN PROV"/>
    <property type="match status" value="1"/>
</dbReference>
<feature type="domain" description="CBS" evidence="10">
    <location>
        <begin position="315"/>
        <end position="373"/>
    </location>
</feature>
<comment type="catalytic activity">
    <reaction evidence="8">
        <text>a quaternary ammonium(out) + ATP + H2O = a quaternary ammonium(in) + ADP + phosphate + H(+)</text>
        <dbReference type="Rhea" id="RHEA:11036"/>
        <dbReference type="ChEBI" id="CHEBI:15377"/>
        <dbReference type="ChEBI" id="CHEBI:15378"/>
        <dbReference type="ChEBI" id="CHEBI:30616"/>
        <dbReference type="ChEBI" id="CHEBI:35267"/>
        <dbReference type="ChEBI" id="CHEBI:43474"/>
        <dbReference type="ChEBI" id="CHEBI:456216"/>
    </reaction>
</comment>
<evidence type="ECO:0000313" key="12">
    <source>
        <dbReference type="Proteomes" id="UP000237749"/>
    </source>
</evidence>
<keyword evidence="8" id="KW-0472">Membrane</keyword>
<comment type="subunit">
    <text evidence="8">The complex is probably composed of two ATP-binding proteins, two transmembrane proteins and a solute-binding protein.</text>
</comment>
<comment type="caution">
    <text evidence="11">The sequence shown here is derived from an EMBL/GenBank/DDBJ whole genome shotgun (WGS) entry which is preliminary data.</text>
</comment>
<reference evidence="11 12" key="1">
    <citation type="submission" date="2018-02" db="EMBL/GenBank/DDBJ databases">
        <title>Genomic Encyclopedia of Archaeal and Bacterial Type Strains, Phase II (KMG-II): from individual species to whole genera.</title>
        <authorList>
            <person name="Goeker M."/>
        </authorList>
    </citation>
    <scope>NUCLEOTIDE SEQUENCE [LARGE SCALE GENOMIC DNA]</scope>
    <source>
        <strain evidence="11 12">DSM 3808</strain>
    </source>
</reference>
<dbReference type="GO" id="GO:0031460">
    <property type="term" value="P:glycine betaine transport"/>
    <property type="evidence" value="ECO:0007669"/>
    <property type="project" value="InterPro"/>
</dbReference>
<dbReference type="Pfam" id="PF00571">
    <property type="entry name" value="CBS"/>
    <property type="match status" value="2"/>
</dbReference>
<feature type="domain" description="ABC transporter" evidence="9">
    <location>
        <begin position="2"/>
        <end position="236"/>
    </location>
</feature>
<keyword evidence="3 8" id="KW-0547">Nucleotide-binding</keyword>
<evidence type="ECO:0000259" key="9">
    <source>
        <dbReference type="PROSITE" id="PS50893"/>
    </source>
</evidence>
<dbReference type="Gene3D" id="3.10.580.10">
    <property type="entry name" value="CBS-domain"/>
    <property type="match status" value="1"/>
</dbReference>
<dbReference type="NCBIfam" id="TIGR01186">
    <property type="entry name" value="proV"/>
    <property type="match status" value="1"/>
</dbReference>
<evidence type="ECO:0000256" key="8">
    <source>
        <dbReference type="RuleBase" id="RU369116"/>
    </source>
</evidence>
<evidence type="ECO:0000313" key="11">
    <source>
        <dbReference type="EMBL" id="PPK80956.1"/>
    </source>
</evidence>
<comment type="similarity">
    <text evidence="1 8">Belongs to the ABC transporter superfamily.</text>
</comment>
<evidence type="ECO:0000256" key="7">
    <source>
        <dbReference type="PROSITE-ProRule" id="PRU00703"/>
    </source>
</evidence>
<sequence>MIKFENISKQYKTKKVLNDITFTVQKGSLVAIIGESGCGKTTLLKMINRLIKPTSGTICIDGKDTAAMDEVTLRRRIGYVIQQTGLFPHMTIRENIELIPRLEKMPLKDREENTKRLMQMVGLDCSEFLDRYPTELSGGQQQRVGVARAFATDPDIILMDEPFSALDPMTRSDLQDELVLLQGKLKKTIIFVTHDMDEAIKIADMICIMKDGDILQYDTPENILNNPSDEFVSNFVGKNRIWSSPEFIRVSDIMIDQPVTAAKDLSILKCVDKMRQNKVDTLLIIDRESRRLEGMVKASVLRSVEDKSKQAKEYMTQDFKVLQPDENILDALKIVTDYKVSAVPVVDESRRLKGLITKSSLVTTLSQQYFEYEGGDA</sequence>
<dbReference type="SUPFAM" id="SSF52540">
    <property type="entry name" value="P-loop containing nucleoside triphosphate hydrolases"/>
    <property type="match status" value="1"/>
</dbReference>
<organism evidence="11 12">
    <name type="scientific">Lacrimispora xylanisolvens</name>
    <dbReference type="NCBI Taxonomy" id="384636"/>
    <lineage>
        <taxon>Bacteria</taxon>
        <taxon>Bacillati</taxon>
        <taxon>Bacillota</taxon>
        <taxon>Clostridia</taxon>
        <taxon>Lachnospirales</taxon>
        <taxon>Lachnospiraceae</taxon>
        <taxon>Lacrimispora</taxon>
    </lineage>
</organism>
<keyword evidence="4 8" id="KW-0067">ATP-binding</keyword>
<dbReference type="GO" id="GO:0015418">
    <property type="term" value="F:ABC-type quaternary ammonium compound transporting activity"/>
    <property type="evidence" value="ECO:0007669"/>
    <property type="project" value="UniProtKB-EC"/>
</dbReference>
<accession>A0A2S6HT75</accession>
<keyword evidence="2 8" id="KW-0813">Transport</keyword>
<evidence type="ECO:0000256" key="4">
    <source>
        <dbReference type="ARBA" id="ARBA00022840"/>
    </source>
</evidence>
<dbReference type="InterPro" id="IPR003439">
    <property type="entry name" value="ABC_transporter-like_ATP-bd"/>
</dbReference>
<dbReference type="EC" id="7.6.2.9" evidence="8"/>
<dbReference type="GO" id="GO:0006865">
    <property type="term" value="P:amino acid transport"/>
    <property type="evidence" value="ECO:0007669"/>
    <property type="project" value="UniProtKB-UniRule"/>
</dbReference>
<keyword evidence="12" id="KW-1185">Reference proteome</keyword>
<dbReference type="Gene3D" id="3.40.50.300">
    <property type="entry name" value="P-loop containing nucleotide triphosphate hydrolases"/>
    <property type="match status" value="1"/>
</dbReference>
<dbReference type="SUPFAM" id="SSF54631">
    <property type="entry name" value="CBS-domain pair"/>
    <property type="match status" value="1"/>
</dbReference>
<dbReference type="InterPro" id="IPR027417">
    <property type="entry name" value="P-loop_NTPase"/>
</dbReference>
<dbReference type="InterPro" id="IPR003593">
    <property type="entry name" value="AAA+_ATPase"/>
</dbReference>
<comment type="subcellular location">
    <subcellularLocation>
        <location evidence="8">Cell inner membrane</location>
        <topology evidence="8">Peripheral membrane protein</topology>
    </subcellularLocation>
</comment>
<keyword evidence="8" id="KW-0997">Cell inner membrane</keyword>
<gene>
    <name evidence="11" type="ORF">BXY41_105175</name>
</gene>
<dbReference type="InterPro" id="IPR017871">
    <property type="entry name" value="ABC_transporter-like_CS"/>
</dbReference>
<evidence type="ECO:0000256" key="5">
    <source>
        <dbReference type="ARBA" id="ARBA00022970"/>
    </source>
</evidence>
<dbReference type="PANTHER" id="PTHR43869">
    <property type="entry name" value="GLYCINE BETAINE/PROLINE BETAINE TRANSPORT SYSTEM ATP-BINDING PROTEIN PROV"/>
    <property type="match status" value="1"/>
</dbReference>
<dbReference type="SMART" id="SM00382">
    <property type="entry name" value="AAA"/>
    <property type="match status" value="1"/>
</dbReference>
<dbReference type="OrthoDB" id="9782239at2"/>
<evidence type="ECO:0000256" key="6">
    <source>
        <dbReference type="ARBA" id="ARBA00023122"/>
    </source>
</evidence>
<evidence type="ECO:0000256" key="1">
    <source>
        <dbReference type="ARBA" id="ARBA00005417"/>
    </source>
</evidence>
<proteinExistence type="inferred from homology"/>
<dbReference type="SMART" id="SM00116">
    <property type="entry name" value="CBS"/>
    <property type="match status" value="2"/>
</dbReference>
<keyword evidence="6 7" id="KW-0129">CBS domain</keyword>
<dbReference type="PROSITE" id="PS50893">
    <property type="entry name" value="ABC_TRANSPORTER_2"/>
    <property type="match status" value="1"/>
</dbReference>
<dbReference type="Proteomes" id="UP000237749">
    <property type="component" value="Unassembled WGS sequence"/>
</dbReference>
<dbReference type="Pfam" id="PF00005">
    <property type="entry name" value="ABC_tran"/>
    <property type="match status" value="1"/>
</dbReference>
<name>A0A2S6HT75_9FIRM</name>
<protein>
    <recommendedName>
        <fullName evidence="8">Quaternary amine transport ATP-binding protein</fullName>
        <ecNumber evidence="8">7.6.2.9</ecNumber>
    </recommendedName>
</protein>
<dbReference type="FunFam" id="3.40.50.300:FF:000425">
    <property type="entry name" value="Probable ABC transporter, ATP-binding subunit"/>
    <property type="match status" value="1"/>
</dbReference>
<dbReference type="GO" id="GO:0016887">
    <property type="term" value="F:ATP hydrolysis activity"/>
    <property type="evidence" value="ECO:0007669"/>
    <property type="project" value="UniProtKB-UniRule"/>
</dbReference>
<dbReference type="InterPro" id="IPR046342">
    <property type="entry name" value="CBS_dom_sf"/>
</dbReference>
<dbReference type="AlphaFoldDB" id="A0A2S6HT75"/>
<dbReference type="InterPro" id="IPR005892">
    <property type="entry name" value="Gly-betaine_transp_ATP-bd"/>
</dbReference>
<evidence type="ECO:0000259" key="10">
    <source>
        <dbReference type="PROSITE" id="PS51371"/>
    </source>
</evidence>